<accession>A0A7Z0GLA2</accession>
<sequence>MCPHPIRVRTAALDEAAALAVVQNTSWRQTYSSLLSERFYDDEALAARVRMWEHSLGDDRLTIRVAEAAGAPVGVALAGPALGEDAVREEQLFILYVLAAWHGTGAGPALLQAVLGDRPAQLWVAAENPRAVRFYAREGFRADGAELIDHDADDLREIRMIR</sequence>
<dbReference type="SUPFAM" id="SSF55729">
    <property type="entry name" value="Acyl-CoA N-acyltransferases (Nat)"/>
    <property type="match status" value="1"/>
</dbReference>
<keyword evidence="2" id="KW-0808">Transferase</keyword>
<name>A0A7Z0GLA2_9MICC</name>
<dbReference type="InterPro" id="IPR000182">
    <property type="entry name" value="GNAT_dom"/>
</dbReference>
<evidence type="ECO:0000313" key="2">
    <source>
        <dbReference type="EMBL" id="NYJ78057.1"/>
    </source>
</evidence>
<dbReference type="AlphaFoldDB" id="A0A7Z0GLA2"/>
<dbReference type="Pfam" id="PF13673">
    <property type="entry name" value="Acetyltransf_10"/>
    <property type="match status" value="1"/>
</dbReference>
<reference evidence="2 3" key="1">
    <citation type="submission" date="2020-07" db="EMBL/GenBank/DDBJ databases">
        <title>Sequencing the genomes of 1000 actinobacteria strains.</title>
        <authorList>
            <person name="Klenk H.-P."/>
        </authorList>
    </citation>
    <scope>NUCLEOTIDE SEQUENCE [LARGE SCALE GENOMIC DNA]</scope>
    <source>
        <strain evidence="2 3">DSM 15475</strain>
    </source>
</reference>
<dbReference type="PROSITE" id="PS51186">
    <property type="entry name" value="GNAT"/>
    <property type="match status" value="1"/>
</dbReference>
<dbReference type="Gene3D" id="3.40.630.30">
    <property type="match status" value="1"/>
</dbReference>
<comment type="caution">
    <text evidence="2">The sequence shown here is derived from an EMBL/GenBank/DDBJ whole genome shotgun (WGS) entry which is preliminary data.</text>
</comment>
<gene>
    <name evidence="2" type="ORF">HNR09_001468</name>
</gene>
<dbReference type="InterPro" id="IPR016181">
    <property type="entry name" value="Acyl_CoA_acyltransferase"/>
</dbReference>
<evidence type="ECO:0000313" key="3">
    <source>
        <dbReference type="Proteomes" id="UP000535437"/>
    </source>
</evidence>
<dbReference type="GO" id="GO:0016747">
    <property type="term" value="F:acyltransferase activity, transferring groups other than amino-acyl groups"/>
    <property type="evidence" value="ECO:0007669"/>
    <property type="project" value="InterPro"/>
</dbReference>
<dbReference type="RefSeq" id="WP_179541450.1">
    <property type="nucleotide sequence ID" value="NZ_BAAALL010000002.1"/>
</dbReference>
<dbReference type="Proteomes" id="UP000535437">
    <property type="component" value="Unassembled WGS sequence"/>
</dbReference>
<organism evidence="2 3">
    <name type="scientific">Nesterenkonia xinjiangensis</name>
    <dbReference type="NCBI Taxonomy" id="225327"/>
    <lineage>
        <taxon>Bacteria</taxon>
        <taxon>Bacillati</taxon>
        <taxon>Actinomycetota</taxon>
        <taxon>Actinomycetes</taxon>
        <taxon>Micrococcales</taxon>
        <taxon>Micrococcaceae</taxon>
        <taxon>Nesterenkonia</taxon>
    </lineage>
</organism>
<protein>
    <submittedName>
        <fullName evidence="2">GNAT superfamily N-acetyltransferase</fullName>
    </submittedName>
</protein>
<proteinExistence type="predicted"/>
<feature type="domain" description="N-acetyltransferase" evidence="1">
    <location>
        <begin position="6"/>
        <end position="162"/>
    </location>
</feature>
<keyword evidence="3" id="KW-1185">Reference proteome</keyword>
<evidence type="ECO:0000259" key="1">
    <source>
        <dbReference type="PROSITE" id="PS51186"/>
    </source>
</evidence>
<dbReference type="EMBL" id="JACCFY010000001">
    <property type="protein sequence ID" value="NYJ78057.1"/>
    <property type="molecule type" value="Genomic_DNA"/>
</dbReference>